<protein>
    <submittedName>
        <fullName evidence="1">Uncharacterized protein</fullName>
    </submittedName>
</protein>
<sequence>MRAIEAMLLTASTRLFGSSRRQNGRAKRDTVMASHDAAFEERAEEFAGAALLLHVVWSNEPDTESTSHIIPNKQCTGKDFVVPVAHLLFVELFLRYDSFEVEVGTSPLL</sequence>
<dbReference type="AlphaFoldDB" id="A0A804IZS2"/>
<name>A0A804IZS2_MUSAM</name>
<dbReference type="Proteomes" id="UP000012960">
    <property type="component" value="Unplaced"/>
</dbReference>
<accession>A0A804IZS2</accession>
<reference evidence="1" key="1">
    <citation type="submission" date="2021-05" db="UniProtKB">
        <authorList>
            <consortium name="EnsemblPlants"/>
        </authorList>
    </citation>
    <scope>IDENTIFICATION</scope>
    <source>
        <strain evidence="1">subsp. malaccensis</strain>
    </source>
</reference>
<dbReference type="InParanoid" id="A0A804IZS2"/>
<evidence type="ECO:0000313" key="2">
    <source>
        <dbReference type="Proteomes" id="UP000012960"/>
    </source>
</evidence>
<keyword evidence="2" id="KW-1185">Reference proteome</keyword>
<dbReference type="Gramene" id="Ma05_t01710.1">
    <property type="protein sequence ID" value="Ma05_p01710.1"/>
    <property type="gene ID" value="Ma05_g01710"/>
</dbReference>
<proteinExistence type="predicted"/>
<organism evidence="1 2">
    <name type="scientific">Musa acuminata subsp. malaccensis</name>
    <name type="common">Wild banana</name>
    <name type="synonym">Musa malaccensis</name>
    <dbReference type="NCBI Taxonomy" id="214687"/>
    <lineage>
        <taxon>Eukaryota</taxon>
        <taxon>Viridiplantae</taxon>
        <taxon>Streptophyta</taxon>
        <taxon>Embryophyta</taxon>
        <taxon>Tracheophyta</taxon>
        <taxon>Spermatophyta</taxon>
        <taxon>Magnoliopsida</taxon>
        <taxon>Liliopsida</taxon>
        <taxon>Zingiberales</taxon>
        <taxon>Musaceae</taxon>
        <taxon>Musa</taxon>
    </lineage>
</organism>
<dbReference type="OMA" id="FEDAHQF"/>
<dbReference type="EnsemblPlants" id="Ma05_t01710.1">
    <property type="protein sequence ID" value="Ma05_p01710.1"/>
    <property type="gene ID" value="Ma05_g01710"/>
</dbReference>
<evidence type="ECO:0000313" key="1">
    <source>
        <dbReference type="EnsemblPlants" id="Ma05_p01710.1"/>
    </source>
</evidence>